<evidence type="ECO:0000313" key="4">
    <source>
        <dbReference type="Proteomes" id="UP000619244"/>
    </source>
</evidence>
<dbReference type="GO" id="GO:0046872">
    <property type="term" value="F:metal ion binding"/>
    <property type="evidence" value="ECO:0007669"/>
    <property type="project" value="UniProtKB-KW"/>
</dbReference>
<name>A0A918NSN9_9ACTN</name>
<keyword evidence="4" id="KW-1185">Reference proteome</keyword>
<dbReference type="InterPro" id="IPR011051">
    <property type="entry name" value="RmlC_Cupin_sf"/>
</dbReference>
<evidence type="ECO:0000313" key="3">
    <source>
        <dbReference type="EMBL" id="GGX92181.1"/>
    </source>
</evidence>
<dbReference type="PANTHER" id="PTHR35848:SF6">
    <property type="entry name" value="CUPIN TYPE-2 DOMAIN-CONTAINING PROTEIN"/>
    <property type="match status" value="1"/>
</dbReference>
<comment type="caution">
    <text evidence="3">The sequence shown here is derived from an EMBL/GenBank/DDBJ whole genome shotgun (WGS) entry which is preliminary data.</text>
</comment>
<feature type="domain" description="Cupin type-2" evidence="2">
    <location>
        <begin position="33"/>
        <end position="99"/>
    </location>
</feature>
<dbReference type="PANTHER" id="PTHR35848">
    <property type="entry name" value="OXALATE-BINDING PROTEIN"/>
    <property type="match status" value="1"/>
</dbReference>
<evidence type="ECO:0000256" key="1">
    <source>
        <dbReference type="ARBA" id="ARBA00022723"/>
    </source>
</evidence>
<proteinExistence type="predicted"/>
<dbReference type="SUPFAM" id="SSF51182">
    <property type="entry name" value="RmlC-like cupins"/>
    <property type="match status" value="1"/>
</dbReference>
<dbReference type="InterPro" id="IPR013096">
    <property type="entry name" value="Cupin_2"/>
</dbReference>
<protein>
    <recommendedName>
        <fullName evidence="2">Cupin type-2 domain-containing protein</fullName>
    </recommendedName>
</protein>
<sequence length="130" mass="13647">MYAGETGRCVGDAGAVLAPGGEIPDGPGRHDAPTGGAGIALHTHDCPESVTVLEGDAVVEIDGTEHHVTRFDTTYVPAGMPHRFRNASATEPMRILWIHATVDVTRTMVETGVTARGDAEHHEAAAEKRG</sequence>
<dbReference type="EMBL" id="BMVU01000030">
    <property type="protein sequence ID" value="GGX92181.1"/>
    <property type="molecule type" value="Genomic_DNA"/>
</dbReference>
<dbReference type="Gene3D" id="2.60.120.10">
    <property type="entry name" value="Jelly Rolls"/>
    <property type="match status" value="1"/>
</dbReference>
<dbReference type="InterPro" id="IPR014710">
    <property type="entry name" value="RmlC-like_jellyroll"/>
</dbReference>
<accession>A0A918NSN9</accession>
<reference evidence="3" key="2">
    <citation type="submission" date="2020-09" db="EMBL/GenBank/DDBJ databases">
        <authorList>
            <person name="Sun Q."/>
            <person name="Ohkuma M."/>
        </authorList>
    </citation>
    <scope>NUCLEOTIDE SEQUENCE</scope>
    <source>
        <strain evidence="3">JCM 4790</strain>
    </source>
</reference>
<dbReference type="Proteomes" id="UP000619244">
    <property type="component" value="Unassembled WGS sequence"/>
</dbReference>
<organism evidence="3 4">
    <name type="scientific">Streptomyces minutiscleroticus</name>
    <dbReference type="NCBI Taxonomy" id="68238"/>
    <lineage>
        <taxon>Bacteria</taxon>
        <taxon>Bacillati</taxon>
        <taxon>Actinomycetota</taxon>
        <taxon>Actinomycetes</taxon>
        <taxon>Kitasatosporales</taxon>
        <taxon>Streptomycetaceae</taxon>
        <taxon>Streptomyces</taxon>
    </lineage>
</organism>
<dbReference type="AlphaFoldDB" id="A0A918NSN9"/>
<gene>
    <name evidence="3" type="ORF">GCM10010358_52570</name>
</gene>
<evidence type="ECO:0000259" key="2">
    <source>
        <dbReference type="Pfam" id="PF07883"/>
    </source>
</evidence>
<reference evidence="3" key="1">
    <citation type="journal article" date="2014" name="Int. J. Syst. Evol. Microbiol.">
        <title>Complete genome sequence of Corynebacterium casei LMG S-19264T (=DSM 44701T), isolated from a smear-ripened cheese.</title>
        <authorList>
            <consortium name="US DOE Joint Genome Institute (JGI-PGF)"/>
            <person name="Walter F."/>
            <person name="Albersmeier A."/>
            <person name="Kalinowski J."/>
            <person name="Ruckert C."/>
        </authorList>
    </citation>
    <scope>NUCLEOTIDE SEQUENCE</scope>
    <source>
        <strain evidence="3">JCM 4790</strain>
    </source>
</reference>
<dbReference type="Pfam" id="PF07883">
    <property type="entry name" value="Cupin_2"/>
    <property type="match status" value="1"/>
</dbReference>
<dbReference type="InterPro" id="IPR051610">
    <property type="entry name" value="GPI/OXD"/>
</dbReference>
<keyword evidence="1" id="KW-0479">Metal-binding</keyword>